<dbReference type="Proteomes" id="UP000281406">
    <property type="component" value="Unassembled WGS sequence"/>
</dbReference>
<evidence type="ECO:0000313" key="1">
    <source>
        <dbReference type="EMBL" id="ROJ70171.1"/>
    </source>
</evidence>
<evidence type="ECO:0000313" key="2">
    <source>
        <dbReference type="Proteomes" id="UP000281406"/>
    </source>
</evidence>
<gene>
    <name evidence="1" type="ORF">DPX16_13892</name>
</gene>
<organism evidence="1 2">
    <name type="scientific">Anabarilius grahami</name>
    <name type="common">Kanglang fish</name>
    <name type="synonym">Barilius grahami</name>
    <dbReference type="NCBI Taxonomy" id="495550"/>
    <lineage>
        <taxon>Eukaryota</taxon>
        <taxon>Metazoa</taxon>
        <taxon>Chordata</taxon>
        <taxon>Craniata</taxon>
        <taxon>Vertebrata</taxon>
        <taxon>Euteleostomi</taxon>
        <taxon>Actinopterygii</taxon>
        <taxon>Neopterygii</taxon>
        <taxon>Teleostei</taxon>
        <taxon>Ostariophysi</taxon>
        <taxon>Cypriniformes</taxon>
        <taxon>Xenocyprididae</taxon>
        <taxon>Xenocypridinae</taxon>
        <taxon>Xenocypridinae incertae sedis</taxon>
        <taxon>Anabarilius</taxon>
    </lineage>
</organism>
<keyword evidence="2" id="KW-1185">Reference proteome</keyword>
<protein>
    <submittedName>
        <fullName evidence="1">Uncharacterized protein</fullName>
    </submittedName>
</protein>
<dbReference type="AlphaFoldDB" id="A0A3N0XVA6"/>
<dbReference type="EMBL" id="RJVU01059636">
    <property type="protein sequence ID" value="ROJ70171.1"/>
    <property type="molecule type" value="Genomic_DNA"/>
</dbReference>
<comment type="caution">
    <text evidence="1">The sequence shown here is derived from an EMBL/GenBank/DDBJ whole genome shotgun (WGS) entry which is preliminary data.</text>
</comment>
<sequence length="97" mass="9566">MASGLGPTFILEKLSSAGESYVGRPENRRGGCFDSFSSLMMTGNTDVASMMAEYSGEAPVKAGDSGVVSVTAGDSDVAAMVAGGSGMAATMGRGSGV</sequence>
<accession>A0A3N0XVA6</accession>
<name>A0A3N0XVA6_ANAGA</name>
<proteinExistence type="predicted"/>
<reference evidence="1 2" key="1">
    <citation type="submission" date="2018-10" db="EMBL/GenBank/DDBJ databases">
        <title>Genome assembly for a Yunnan-Guizhou Plateau 3E fish, Anabarilius grahami (Regan), and its evolutionary and genetic applications.</title>
        <authorList>
            <person name="Jiang W."/>
        </authorList>
    </citation>
    <scope>NUCLEOTIDE SEQUENCE [LARGE SCALE GENOMIC DNA]</scope>
    <source>
        <strain evidence="1">AG-KIZ</strain>
        <tissue evidence="1">Muscle</tissue>
    </source>
</reference>